<proteinExistence type="inferred from homology"/>
<dbReference type="Proteomes" id="UP001597502">
    <property type="component" value="Unassembled WGS sequence"/>
</dbReference>
<evidence type="ECO:0000259" key="3">
    <source>
        <dbReference type="Pfam" id="PF00364"/>
    </source>
</evidence>
<feature type="domain" description="YknX-like C-terminal permuted SH3-like" evidence="4">
    <location>
        <begin position="215"/>
        <end position="282"/>
    </location>
</feature>
<sequence length="289" mass="30721">MRKLLLIAAMLVLTSVIAACSENNGESNDGKEEQVVPVETAKAAKDDMVVEKSLYGRMQPSGTTPVMVQNPGEITELNVANGDTVEEDDHLATIQTSAGNQTIYASTAGEIAQLNAEEGSMASGSDPLMVIADFDPMLMTASVTDSTRGLLETEEIYTVTINDKDYDAELTSLGTMPDDTGLYPVEAEIAQDEGKILTGMTAVMNVPEKRVNDAIIVPTEAVVTESGETFVYVVKDEKAVKTNVTIKETQSDETAVKGDVQKGDQVVVNGLLTLSDGMTVEVSEEGDNS</sequence>
<evidence type="ECO:0000259" key="4">
    <source>
        <dbReference type="Pfam" id="PF25989"/>
    </source>
</evidence>
<feature type="domain" description="Lipoyl-binding" evidence="3">
    <location>
        <begin position="69"/>
        <end position="131"/>
    </location>
</feature>
<dbReference type="InterPro" id="IPR058637">
    <property type="entry name" value="YknX-like_C"/>
</dbReference>
<dbReference type="InterPro" id="IPR000089">
    <property type="entry name" value="Biotin_lipoyl"/>
</dbReference>
<organism evidence="5 6">
    <name type="scientific">Lentibacillus juripiscarius</name>
    <dbReference type="NCBI Taxonomy" id="257446"/>
    <lineage>
        <taxon>Bacteria</taxon>
        <taxon>Bacillati</taxon>
        <taxon>Bacillota</taxon>
        <taxon>Bacilli</taxon>
        <taxon>Bacillales</taxon>
        <taxon>Bacillaceae</taxon>
        <taxon>Lentibacillus</taxon>
    </lineage>
</organism>
<dbReference type="Pfam" id="PF00364">
    <property type="entry name" value="Biotin_lipoyl"/>
    <property type="match status" value="1"/>
</dbReference>
<dbReference type="NCBIfam" id="TIGR01730">
    <property type="entry name" value="RND_mfp"/>
    <property type="match status" value="1"/>
</dbReference>
<dbReference type="EMBL" id="JBHUNA010000018">
    <property type="protein sequence ID" value="MFD2760963.1"/>
    <property type="molecule type" value="Genomic_DNA"/>
</dbReference>
<dbReference type="InterPro" id="IPR006143">
    <property type="entry name" value="RND_pump_MFP"/>
</dbReference>
<name>A0ABW5V6L4_9BACI</name>
<protein>
    <submittedName>
        <fullName evidence="5">Efflux RND transporter periplasmic adaptor subunit</fullName>
    </submittedName>
</protein>
<dbReference type="SUPFAM" id="SSF51230">
    <property type="entry name" value="Single hybrid motif"/>
    <property type="match status" value="1"/>
</dbReference>
<dbReference type="PANTHER" id="PTHR30469">
    <property type="entry name" value="MULTIDRUG RESISTANCE PROTEIN MDTA"/>
    <property type="match status" value="1"/>
</dbReference>
<dbReference type="PROSITE" id="PS51257">
    <property type="entry name" value="PROKAR_LIPOPROTEIN"/>
    <property type="match status" value="1"/>
</dbReference>
<dbReference type="Pfam" id="PF25989">
    <property type="entry name" value="YknX_C"/>
    <property type="match status" value="1"/>
</dbReference>
<keyword evidence="6" id="KW-1185">Reference proteome</keyword>
<dbReference type="Gene3D" id="2.40.50.100">
    <property type="match status" value="1"/>
</dbReference>
<dbReference type="RefSeq" id="WP_382392970.1">
    <property type="nucleotide sequence ID" value="NZ_JBHUNA010000018.1"/>
</dbReference>
<dbReference type="PANTHER" id="PTHR30469:SF33">
    <property type="entry name" value="SLR1207 PROTEIN"/>
    <property type="match status" value="1"/>
</dbReference>
<evidence type="ECO:0000313" key="5">
    <source>
        <dbReference type="EMBL" id="MFD2760963.1"/>
    </source>
</evidence>
<evidence type="ECO:0000313" key="6">
    <source>
        <dbReference type="Proteomes" id="UP001597502"/>
    </source>
</evidence>
<feature type="signal peptide" evidence="2">
    <location>
        <begin position="1"/>
        <end position="18"/>
    </location>
</feature>
<reference evidence="6" key="1">
    <citation type="journal article" date="2019" name="Int. J. Syst. Evol. Microbiol.">
        <title>The Global Catalogue of Microorganisms (GCM) 10K type strain sequencing project: providing services to taxonomists for standard genome sequencing and annotation.</title>
        <authorList>
            <consortium name="The Broad Institute Genomics Platform"/>
            <consortium name="The Broad Institute Genome Sequencing Center for Infectious Disease"/>
            <person name="Wu L."/>
            <person name="Ma J."/>
        </authorList>
    </citation>
    <scope>NUCLEOTIDE SEQUENCE [LARGE SCALE GENOMIC DNA]</scope>
    <source>
        <strain evidence="6">TISTR 1535</strain>
    </source>
</reference>
<dbReference type="Gene3D" id="2.40.420.20">
    <property type="match status" value="1"/>
</dbReference>
<comment type="similarity">
    <text evidence="1">Belongs to the membrane fusion protein (MFP) (TC 8.A.1) family.</text>
</comment>
<gene>
    <name evidence="5" type="ORF">ACFSUO_08280</name>
</gene>
<evidence type="ECO:0000256" key="2">
    <source>
        <dbReference type="SAM" id="SignalP"/>
    </source>
</evidence>
<comment type="caution">
    <text evidence="5">The sequence shown here is derived from an EMBL/GenBank/DDBJ whole genome shotgun (WGS) entry which is preliminary data.</text>
</comment>
<dbReference type="InterPro" id="IPR011053">
    <property type="entry name" value="Single_hybrid_motif"/>
</dbReference>
<dbReference type="CDD" id="cd06849">
    <property type="entry name" value="lipoyl_domain"/>
    <property type="match status" value="1"/>
</dbReference>
<feature type="chain" id="PRO_5047030947" evidence="2">
    <location>
        <begin position="19"/>
        <end position="289"/>
    </location>
</feature>
<evidence type="ECO:0000256" key="1">
    <source>
        <dbReference type="ARBA" id="ARBA00009477"/>
    </source>
</evidence>
<keyword evidence="2" id="KW-0732">Signal</keyword>
<accession>A0ABW5V6L4</accession>